<dbReference type="InterPro" id="IPR052380">
    <property type="entry name" value="Viral_DNA_packaging_terminase"/>
</dbReference>
<dbReference type="Gene3D" id="3.30.420.280">
    <property type="match status" value="1"/>
</dbReference>
<evidence type="ECO:0000313" key="2">
    <source>
        <dbReference type="EMBL" id="GAG78782.1"/>
    </source>
</evidence>
<evidence type="ECO:0000259" key="1">
    <source>
        <dbReference type="Pfam" id="PF17288"/>
    </source>
</evidence>
<name>X1BC10_9ZZZZ</name>
<gene>
    <name evidence="2" type="ORF">S01H4_27684</name>
</gene>
<comment type="caution">
    <text evidence="2">The sequence shown here is derived from an EMBL/GenBank/DDBJ whole genome shotgun (WGS) entry which is preliminary data.</text>
</comment>
<dbReference type="AlphaFoldDB" id="X1BC10"/>
<dbReference type="Pfam" id="PF17288">
    <property type="entry name" value="Terminase_3C"/>
    <property type="match status" value="1"/>
</dbReference>
<organism evidence="2">
    <name type="scientific">marine sediment metagenome</name>
    <dbReference type="NCBI Taxonomy" id="412755"/>
    <lineage>
        <taxon>unclassified sequences</taxon>
        <taxon>metagenomes</taxon>
        <taxon>ecological metagenomes</taxon>
    </lineage>
</organism>
<proteinExistence type="predicted"/>
<dbReference type="EMBL" id="BART01013586">
    <property type="protein sequence ID" value="GAG78782.1"/>
    <property type="molecule type" value="Genomic_DNA"/>
</dbReference>
<protein>
    <recommendedName>
        <fullName evidence="1">Phage terminase large subunit C-terminal domain-containing protein</fullName>
    </recommendedName>
</protein>
<reference evidence="2" key="1">
    <citation type="journal article" date="2014" name="Front. Microbiol.">
        <title>High frequency of phylogenetically diverse reductive dehalogenase-homologous genes in deep subseafloor sedimentary metagenomes.</title>
        <authorList>
            <person name="Kawai M."/>
            <person name="Futagami T."/>
            <person name="Toyoda A."/>
            <person name="Takaki Y."/>
            <person name="Nishi S."/>
            <person name="Hori S."/>
            <person name="Arai W."/>
            <person name="Tsubouchi T."/>
            <person name="Morono Y."/>
            <person name="Uchiyama I."/>
            <person name="Ito T."/>
            <person name="Fujiyama A."/>
            <person name="Inagaki F."/>
            <person name="Takami H."/>
        </authorList>
    </citation>
    <scope>NUCLEOTIDE SEQUENCE</scope>
    <source>
        <strain evidence="2">Expedition CK06-06</strain>
    </source>
</reference>
<dbReference type="PANTHER" id="PTHR39184">
    <property type="match status" value="1"/>
</dbReference>
<dbReference type="InterPro" id="IPR035413">
    <property type="entry name" value="Terminase_L_C"/>
</dbReference>
<sequence>TGNMRTVFTLGRYGMLENAIYTKWGMIDDNKFPDEKPVCGLDFGFINPNCLLKIVVDMDKKEIYIHELIYKRHQITPDLSQEMDQLGLNDYKIIADSEAPEKIEEIRRDGFPYIEGAKKGKGSVLAGIDFVQQFRIFITKSSVNVKKEIETYQRRKDKDGNVLEVPEEGFDHAMACIRYVMYTIYYILEPETPIEGKAAGRRETADQDW</sequence>
<feature type="domain" description="Phage terminase large subunit C-terminal" evidence="1">
    <location>
        <begin position="42"/>
        <end position="182"/>
    </location>
</feature>
<accession>X1BC10</accession>
<feature type="non-terminal residue" evidence="2">
    <location>
        <position position="1"/>
    </location>
</feature>
<dbReference type="PANTHER" id="PTHR39184:SF1">
    <property type="entry name" value="PBSX PHAGE TERMINASE LARGE SUBUNIT"/>
    <property type="match status" value="1"/>
</dbReference>